<evidence type="ECO:0000256" key="6">
    <source>
        <dbReference type="ARBA" id="ARBA00023125"/>
    </source>
</evidence>
<dbReference type="InterPro" id="IPR036388">
    <property type="entry name" value="WH-like_DNA-bd_sf"/>
</dbReference>
<dbReference type="InterPro" id="IPR004839">
    <property type="entry name" value="Aminotransferase_I/II_large"/>
</dbReference>
<dbReference type="PANTHER" id="PTHR46577">
    <property type="entry name" value="HTH-TYPE TRANSCRIPTIONAL REGULATORY PROTEIN GABR"/>
    <property type="match status" value="1"/>
</dbReference>
<keyword evidence="3" id="KW-0808">Transferase</keyword>
<dbReference type="KEGG" id="syc:syc2366_c"/>
<dbReference type="GO" id="GO:0003700">
    <property type="term" value="F:DNA-binding transcription factor activity"/>
    <property type="evidence" value="ECO:0007669"/>
    <property type="project" value="InterPro"/>
</dbReference>
<dbReference type="Gene3D" id="1.10.10.10">
    <property type="entry name" value="Winged helix-like DNA-binding domain superfamily/Winged helix DNA-binding domain"/>
    <property type="match status" value="1"/>
</dbReference>
<feature type="domain" description="HTH gntR-type" evidence="8">
    <location>
        <begin position="12"/>
        <end position="80"/>
    </location>
</feature>
<dbReference type="Proteomes" id="UP000001175">
    <property type="component" value="Chromosome"/>
</dbReference>
<name>A0A0H3K557_SYNP6</name>
<evidence type="ECO:0000256" key="5">
    <source>
        <dbReference type="ARBA" id="ARBA00023015"/>
    </source>
</evidence>
<dbReference type="FunFam" id="3.40.640.10:FF:000023">
    <property type="entry name" value="Transcriptional regulator, GntR family"/>
    <property type="match status" value="1"/>
</dbReference>
<evidence type="ECO:0000256" key="4">
    <source>
        <dbReference type="ARBA" id="ARBA00022898"/>
    </source>
</evidence>
<dbReference type="PANTHER" id="PTHR46577:SF2">
    <property type="entry name" value="TRANSCRIPTIONAL REGULATORY PROTEIN"/>
    <property type="match status" value="1"/>
</dbReference>
<accession>A0A0H3K557</accession>
<evidence type="ECO:0000259" key="8">
    <source>
        <dbReference type="PROSITE" id="PS50949"/>
    </source>
</evidence>
<dbReference type="InterPro" id="IPR036390">
    <property type="entry name" value="WH_DNA-bd_sf"/>
</dbReference>
<dbReference type="InterPro" id="IPR000524">
    <property type="entry name" value="Tscrpt_reg_HTH_GntR"/>
</dbReference>
<organism evidence="9 10">
    <name type="scientific">Synechococcus sp. (strain ATCC 27144 / PCC 6301 / SAUG 1402/1)</name>
    <name type="common">Anacystis nidulans</name>
    <dbReference type="NCBI Taxonomy" id="269084"/>
    <lineage>
        <taxon>Bacteria</taxon>
        <taxon>Bacillati</taxon>
        <taxon>Cyanobacteriota</taxon>
        <taxon>Cyanophyceae</taxon>
        <taxon>Synechococcales</taxon>
        <taxon>Synechococcaceae</taxon>
        <taxon>Synechococcus</taxon>
    </lineage>
</organism>
<evidence type="ECO:0000313" key="10">
    <source>
        <dbReference type="Proteomes" id="UP000001175"/>
    </source>
</evidence>
<dbReference type="CDD" id="cd07377">
    <property type="entry name" value="WHTH_GntR"/>
    <property type="match status" value="1"/>
</dbReference>
<evidence type="ECO:0000313" key="9">
    <source>
        <dbReference type="EMBL" id="BAD80556.1"/>
    </source>
</evidence>
<keyword evidence="6" id="KW-0238">DNA-binding</keyword>
<dbReference type="SMART" id="SM00345">
    <property type="entry name" value="HTH_GNTR"/>
    <property type="match status" value="1"/>
</dbReference>
<dbReference type="GO" id="GO:0008483">
    <property type="term" value="F:transaminase activity"/>
    <property type="evidence" value="ECO:0007669"/>
    <property type="project" value="UniProtKB-KW"/>
</dbReference>
<evidence type="ECO:0000256" key="3">
    <source>
        <dbReference type="ARBA" id="ARBA00022679"/>
    </source>
</evidence>
<keyword evidence="7" id="KW-0804">Transcription</keyword>
<dbReference type="eggNOG" id="COG1167">
    <property type="taxonomic scope" value="Bacteria"/>
</dbReference>
<dbReference type="AlphaFoldDB" id="A0A0H3K557"/>
<dbReference type="GO" id="GO:0030170">
    <property type="term" value="F:pyridoxal phosphate binding"/>
    <property type="evidence" value="ECO:0007669"/>
    <property type="project" value="InterPro"/>
</dbReference>
<dbReference type="Gene3D" id="3.40.640.10">
    <property type="entry name" value="Type I PLP-dependent aspartate aminotransferase-like (Major domain)"/>
    <property type="match status" value="1"/>
</dbReference>
<dbReference type="GO" id="GO:0003677">
    <property type="term" value="F:DNA binding"/>
    <property type="evidence" value="ECO:0007669"/>
    <property type="project" value="UniProtKB-KW"/>
</dbReference>
<evidence type="ECO:0000256" key="2">
    <source>
        <dbReference type="ARBA" id="ARBA00022576"/>
    </source>
</evidence>
<dbReference type="CDD" id="cd00609">
    <property type="entry name" value="AAT_like"/>
    <property type="match status" value="1"/>
</dbReference>
<comment type="similarity">
    <text evidence="1">In the C-terminal section; belongs to the class-I pyridoxal-phosphate-dependent aminotransferase family.</text>
</comment>
<dbReference type="SUPFAM" id="SSF53383">
    <property type="entry name" value="PLP-dependent transferases"/>
    <property type="match status" value="1"/>
</dbReference>
<sequence>MEAKMIDSAPSQTLYEAVADRIHRLILEGTLQPGDRLPSVRKLHRQWSISISTVLEAYRLLEDRGLIQARPQSGYFVKSALHSLPEEPSFSPPTAVNHPVEISLAFRVSNAVCDSQTVGLGSAIAGTELLPIATLNRLMGQVLRTQPAAAHCYGSPQGCEELRHEVARRLLDAGCSATPDQIVITNGTTEALYLSLKAITKPGDTVAIESPTYHLLLETLSALHLKALELPTHPQEGISLEHLEEALKTRKVVACVLITNFSNPLGSCMSDSKKKQIIDLLNHCDIPLIEDDIYGELHFEGSRPKAIKALDQDGRVLYCASVSKTLSPGLRVGWVVAGRYQLKVEQLKMTMNYMSAIAPQLTTAAFLANGGYDRHLRRLRQAHHSQMQSMTQAICDYFPAITKVSRPKGGYVLWIEMPPHVDTLQLYEVARQRQIIIAPGVMFSPSGNYRHCFRLNFGLPFTEAIHQALQTLGQLLHAQIQSS</sequence>
<keyword evidence="2" id="KW-0032">Aminotransferase</keyword>
<dbReference type="PROSITE" id="PS50949">
    <property type="entry name" value="HTH_GNTR"/>
    <property type="match status" value="1"/>
</dbReference>
<evidence type="ECO:0000256" key="1">
    <source>
        <dbReference type="ARBA" id="ARBA00005384"/>
    </source>
</evidence>
<dbReference type="InterPro" id="IPR051446">
    <property type="entry name" value="HTH_trans_reg/aminotransferase"/>
</dbReference>
<dbReference type="Pfam" id="PF00392">
    <property type="entry name" value="GntR"/>
    <property type="match status" value="1"/>
</dbReference>
<reference evidence="9 10" key="1">
    <citation type="journal article" date="2007" name="Photosyn. Res.">
        <title>Complete nucleotide sequence of the freshwater unicellular cyanobacterium Synechococcus elongatus PCC 6301 chromosome: gene content and organization.</title>
        <authorList>
            <person name="Sugita C."/>
            <person name="Ogata K."/>
            <person name="Shikata M."/>
            <person name="Jikuya H."/>
            <person name="Takano J."/>
            <person name="Furumichi M."/>
            <person name="Kanehisa M."/>
            <person name="Omata T."/>
            <person name="Sugiura M."/>
            <person name="Sugita M."/>
        </authorList>
    </citation>
    <scope>NUCLEOTIDE SEQUENCE [LARGE SCALE GENOMIC DNA]</scope>
    <source>
        <strain evidence="10">ATCC 27144 / PCC 6301 / SAUG 1402/1</strain>
    </source>
</reference>
<dbReference type="InterPro" id="IPR015421">
    <property type="entry name" value="PyrdxlP-dep_Trfase_major"/>
</dbReference>
<gene>
    <name evidence="9" type="ordered locus">syc2366_c</name>
</gene>
<dbReference type="InterPro" id="IPR015422">
    <property type="entry name" value="PyrdxlP-dep_Trfase_small"/>
</dbReference>
<keyword evidence="4" id="KW-0663">Pyridoxal phosphate</keyword>
<evidence type="ECO:0000256" key="7">
    <source>
        <dbReference type="ARBA" id="ARBA00023163"/>
    </source>
</evidence>
<dbReference type="InterPro" id="IPR015424">
    <property type="entry name" value="PyrdxlP-dep_Trfase"/>
</dbReference>
<dbReference type="EMBL" id="AP008231">
    <property type="protein sequence ID" value="BAD80556.1"/>
    <property type="molecule type" value="Genomic_DNA"/>
</dbReference>
<proteinExistence type="inferred from homology"/>
<protein>
    <recommendedName>
        <fullName evidence="8">HTH gntR-type domain-containing protein</fullName>
    </recommendedName>
</protein>
<dbReference type="Gene3D" id="3.90.1150.10">
    <property type="entry name" value="Aspartate Aminotransferase, domain 1"/>
    <property type="match status" value="1"/>
</dbReference>
<dbReference type="SUPFAM" id="SSF46785">
    <property type="entry name" value="Winged helix' DNA-binding domain"/>
    <property type="match status" value="1"/>
</dbReference>
<keyword evidence="5" id="KW-0805">Transcription regulation</keyword>
<dbReference type="Pfam" id="PF00155">
    <property type="entry name" value="Aminotran_1_2"/>
    <property type="match status" value="1"/>
</dbReference>